<accession>A0A0H1RG49</accession>
<keyword evidence="3" id="KW-1185">Reference proteome</keyword>
<sequence length="65" mass="7195">SHDTRTQTGAPNTARKGSPASIDGKKISSTHRRQVIHRQALPQVLKGSIALLRCEYSDLDDRAQR</sequence>
<feature type="compositionally biased region" description="Polar residues" evidence="1">
    <location>
        <begin position="1"/>
        <end position="11"/>
    </location>
</feature>
<feature type="non-terminal residue" evidence="2">
    <location>
        <position position="1"/>
    </location>
</feature>
<dbReference type="Proteomes" id="UP000035489">
    <property type="component" value="Unassembled WGS sequence"/>
</dbReference>
<dbReference type="AlphaFoldDB" id="A0A0H1RG49"/>
<dbReference type="PATRIC" id="fig|1225564.3.peg.1203"/>
<feature type="region of interest" description="Disordered" evidence="1">
    <location>
        <begin position="1"/>
        <end position="39"/>
    </location>
</feature>
<evidence type="ECO:0000256" key="1">
    <source>
        <dbReference type="SAM" id="MobiDB-lite"/>
    </source>
</evidence>
<name>A0A0H1RG49_9HYPH</name>
<organism evidence="2 3">
    <name type="scientific">Microvirga vignae</name>
    <dbReference type="NCBI Taxonomy" id="1225564"/>
    <lineage>
        <taxon>Bacteria</taxon>
        <taxon>Pseudomonadati</taxon>
        <taxon>Pseudomonadota</taxon>
        <taxon>Alphaproteobacteria</taxon>
        <taxon>Hyphomicrobiales</taxon>
        <taxon>Methylobacteriaceae</taxon>
        <taxon>Microvirga</taxon>
    </lineage>
</organism>
<protein>
    <submittedName>
        <fullName evidence="2">Uncharacterized protein</fullName>
    </submittedName>
</protein>
<comment type="caution">
    <text evidence="2">The sequence shown here is derived from an EMBL/GenBank/DDBJ whole genome shotgun (WGS) entry which is preliminary data.</text>
</comment>
<dbReference type="EMBL" id="LCYG01000015">
    <property type="protein sequence ID" value="KLK94185.1"/>
    <property type="molecule type" value="Genomic_DNA"/>
</dbReference>
<proteinExistence type="predicted"/>
<evidence type="ECO:0000313" key="2">
    <source>
        <dbReference type="EMBL" id="KLK94185.1"/>
    </source>
</evidence>
<reference evidence="2 3" key="1">
    <citation type="submission" date="2015-05" db="EMBL/GenBank/DDBJ databases">
        <title>Draft genome sequence of Microvirga vignae strain BR3299, a novel nitrogen fixing bacteria isolated from Brazil semi-aired region.</title>
        <authorList>
            <person name="Zilli J.E."/>
            <person name="Passos S.R."/>
            <person name="Leite J."/>
            <person name="Baldani J.I."/>
            <person name="Xavier G.R."/>
            <person name="Rumjaneck N.G."/>
            <person name="Simoes-Araujo J.L."/>
        </authorList>
    </citation>
    <scope>NUCLEOTIDE SEQUENCE [LARGE SCALE GENOMIC DNA]</scope>
    <source>
        <strain evidence="2 3">BR3299</strain>
    </source>
</reference>
<evidence type="ECO:0000313" key="3">
    <source>
        <dbReference type="Proteomes" id="UP000035489"/>
    </source>
</evidence>
<gene>
    <name evidence="2" type="ORF">AA309_04230</name>
</gene>